<evidence type="ECO:0000256" key="2">
    <source>
        <dbReference type="ARBA" id="ARBA00011255"/>
    </source>
</evidence>
<comment type="subunit">
    <text evidence="2 5">Homopentamer.</text>
</comment>
<name>A0ABT7XPX6_9NEIS</name>
<evidence type="ECO:0000256" key="1">
    <source>
        <dbReference type="ARBA" id="ARBA00009764"/>
    </source>
</evidence>
<keyword evidence="5" id="KW-0964">Secreted</keyword>
<evidence type="ECO:0000256" key="4">
    <source>
        <dbReference type="ARBA" id="ARBA00023143"/>
    </source>
</evidence>
<dbReference type="PANTHER" id="PTHR30288:SF0">
    <property type="entry name" value="FLAGELLAR HOOK-ASSOCIATED PROTEIN 2"/>
    <property type="match status" value="1"/>
</dbReference>
<evidence type="ECO:0000256" key="3">
    <source>
        <dbReference type="ARBA" id="ARBA00023054"/>
    </source>
</evidence>
<evidence type="ECO:0000256" key="5">
    <source>
        <dbReference type="RuleBase" id="RU362066"/>
    </source>
</evidence>
<dbReference type="Proteomes" id="UP001168540">
    <property type="component" value="Unassembled WGS sequence"/>
</dbReference>
<keyword evidence="8" id="KW-0969">Cilium</keyword>
<evidence type="ECO:0000313" key="8">
    <source>
        <dbReference type="EMBL" id="MDN0075837.1"/>
    </source>
</evidence>
<sequence>MAYSMPSGLGMDVNQLVSQLISTEQGPLNQVKSRIMTIDTQVSDLGKLKSALSDLKAAMSKMTASDFLKVNKVTSSDPSTVTATSDGTTPNGSFQLNVTQLAAPQTVTYSLSGVADPTTAVTGLQGAVMINGQTVNLGASNLSLNDFVSKVNGAGVGVTASLVNQGGGSYKVVLMSQKTGSTDGQITSNGQPGDPLVAKLAGTGNPPATIGNSTAQDAQYTLNGVSLTSQSNTVSDAVPGMTFTFNKVGSSGVTVGRDNDAIQKKAQDFVDAYNKVIDLTNSLRGKDGSFKGDSMLLSVQRQIYTQISAPYSASGSPKVTDAFPLVKIGITLDKNGKLMLDGSAFTKALQSDPNGVATMLTNGPGTNLVNSISGMLDTQGLIGSRDGNLQTSRRQQSNRQDSIQAALDRRQQALLAQYSQLNSSLATMQASLNRVASSLGM</sequence>
<dbReference type="EMBL" id="JAUEDK010000022">
    <property type="protein sequence ID" value="MDN0075837.1"/>
    <property type="molecule type" value="Genomic_DNA"/>
</dbReference>
<accession>A0ABT7XPX6</accession>
<keyword evidence="8" id="KW-0282">Flagellum</keyword>
<feature type="domain" description="Flagellar hook-associated protein 2 C-terminal" evidence="7">
    <location>
        <begin position="215"/>
        <end position="430"/>
    </location>
</feature>
<dbReference type="Pfam" id="PF07195">
    <property type="entry name" value="FliD_C"/>
    <property type="match status" value="1"/>
</dbReference>
<evidence type="ECO:0000313" key="9">
    <source>
        <dbReference type="Proteomes" id="UP001168540"/>
    </source>
</evidence>
<dbReference type="InterPro" id="IPR040026">
    <property type="entry name" value="FliD"/>
</dbReference>
<keyword evidence="9" id="KW-1185">Reference proteome</keyword>
<protein>
    <recommendedName>
        <fullName evidence="5">Flagellar hook-associated protein 2</fullName>
        <shortName evidence="5">HAP2</shortName>
    </recommendedName>
    <alternativeName>
        <fullName evidence="5">Flagellar cap protein</fullName>
    </alternativeName>
</protein>
<keyword evidence="4 5" id="KW-0975">Bacterial flagellum</keyword>
<keyword evidence="8" id="KW-0966">Cell projection</keyword>
<dbReference type="InterPro" id="IPR010809">
    <property type="entry name" value="FliD_C"/>
</dbReference>
<evidence type="ECO:0000259" key="6">
    <source>
        <dbReference type="Pfam" id="PF02465"/>
    </source>
</evidence>
<gene>
    <name evidence="8" type="primary">fliD</name>
    <name evidence="8" type="ORF">QU481_13165</name>
</gene>
<keyword evidence="3" id="KW-0175">Coiled coil</keyword>
<dbReference type="PANTHER" id="PTHR30288">
    <property type="entry name" value="FLAGELLAR CAP/ASSEMBLY PROTEIN FLID"/>
    <property type="match status" value="1"/>
</dbReference>
<dbReference type="InterPro" id="IPR003481">
    <property type="entry name" value="FliD_N"/>
</dbReference>
<comment type="caution">
    <text evidence="8">The sequence shown here is derived from an EMBL/GenBank/DDBJ whole genome shotgun (WGS) entry which is preliminary data.</text>
</comment>
<reference evidence="8" key="1">
    <citation type="submission" date="2023-06" db="EMBL/GenBank/DDBJ databases">
        <authorList>
            <person name="Zhang S."/>
        </authorList>
    </citation>
    <scope>NUCLEOTIDE SEQUENCE</scope>
    <source>
        <strain evidence="8">SG2303</strain>
    </source>
</reference>
<dbReference type="Pfam" id="PF02465">
    <property type="entry name" value="FliD_N"/>
    <property type="match status" value="1"/>
</dbReference>
<dbReference type="RefSeq" id="WP_289830479.1">
    <property type="nucleotide sequence ID" value="NZ_JAUEDK010000022.1"/>
</dbReference>
<comment type="similarity">
    <text evidence="1 5">Belongs to the FliD family.</text>
</comment>
<proteinExistence type="inferred from homology"/>
<feature type="domain" description="Flagellar hook-associated protein 2 N-terminal" evidence="6">
    <location>
        <begin position="10"/>
        <end position="104"/>
    </location>
</feature>
<comment type="function">
    <text evidence="5">Required for morphogenesis and for the elongation of the flagellar filament by facilitating polymerization of the flagellin monomers at the tip of growing filament. Forms a capping structure, which prevents flagellin subunits (transported through the central channel of the flagellum) from leaking out without polymerization at the distal end.</text>
</comment>
<organism evidence="8 9">
    <name type="scientific">Crenobacter oryzisoli</name>
    <dbReference type="NCBI Taxonomy" id="3056844"/>
    <lineage>
        <taxon>Bacteria</taxon>
        <taxon>Pseudomonadati</taxon>
        <taxon>Pseudomonadota</taxon>
        <taxon>Betaproteobacteria</taxon>
        <taxon>Neisseriales</taxon>
        <taxon>Neisseriaceae</taxon>
        <taxon>Crenobacter</taxon>
    </lineage>
</organism>
<comment type="subcellular location">
    <subcellularLocation>
        <location evidence="5">Secreted</location>
    </subcellularLocation>
    <subcellularLocation>
        <location evidence="5">Bacterial flagellum</location>
    </subcellularLocation>
</comment>
<evidence type="ECO:0000259" key="7">
    <source>
        <dbReference type="Pfam" id="PF07195"/>
    </source>
</evidence>